<feature type="region of interest" description="Disordered" evidence="1">
    <location>
        <begin position="597"/>
        <end position="616"/>
    </location>
</feature>
<keyword evidence="4" id="KW-1185">Reference proteome</keyword>
<feature type="transmembrane region" description="Helical" evidence="2">
    <location>
        <begin position="819"/>
        <end position="843"/>
    </location>
</feature>
<gene>
    <name evidence="3" type="ORF">AURANDRAFT_67914</name>
</gene>
<keyword evidence="2" id="KW-0812">Transmembrane</keyword>
<dbReference type="EMBL" id="GL833167">
    <property type="protein sequence ID" value="EGB03571.1"/>
    <property type="molecule type" value="Genomic_DNA"/>
</dbReference>
<dbReference type="InParanoid" id="F0YMU8"/>
<evidence type="ECO:0000256" key="2">
    <source>
        <dbReference type="SAM" id="Phobius"/>
    </source>
</evidence>
<dbReference type="Proteomes" id="UP000002729">
    <property type="component" value="Unassembled WGS sequence"/>
</dbReference>
<dbReference type="AlphaFoldDB" id="F0YMU8"/>
<dbReference type="GeneID" id="20226491"/>
<evidence type="ECO:0000313" key="4">
    <source>
        <dbReference type="Proteomes" id="UP000002729"/>
    </source>
</evidence>
<evidence type="ECO:0000313" key="3">
    <source>
        <dbReference type="EMBL" id="EGB03571.1"/>
    </source>
</evidence>
<evidence type="ECO:0000256" key="1">
    <source>
        <dbReference type="SAM" id="MobiDB-lite"/>
    </source>
</evidence>
<dbReference type="OrthoDB" id="10652117at2759"/>
<proteinExistence type="predicted"/>
<keyword evidence="2" id="KW-0472">Membrane</keyword>
<reference evidence="3 4" key="1">
    <citation type="journal article" date="2011" name="Proc. Natl. Acad. Sci. U.S.A.">
        <title>Niche of harmful alga Aureococcus anophagefferens revealed through ecogenomics.</title>
        <authorList>
            <person name="Gobler C.J."/>
            <person name="Berry D.L."/>
            <person name="Dyhrman S.T."/>
            <person name="Wilhelm S.W."/>
            <person name="Salamov A."/>
            <person name="Lobanov A.V."/>
            <person name="Zhang Y."/>
            <person name="Collier J.L."/>
            <person name="Wurch L.L."/>
            <person name="Kustka A.B."/>
            <person name="Dill B.D."/>
            <person name="Shah M."/>
            <person name="VerBerkmoes N.C."/>
            <person name="Kuo A."/>
            <person name="Terry A."/>
            <person name="Pangilinan J."/>
            <person name="Lindquist E.A."/>
            <person name="Lucas S."/>
            <person name="Paulsen I.T."/>
            <person name="Hattenrath-Lehmann T.K."/>
            <person name="Talmage S.C."/>
            <person name="Walker E.A."/>
            <person name="Koch F."/>
            <person name="Burson A.M."/>
            <person name="Marcoval M.A."/>
            <person name="Tang Y.Z."/>
            <person name="Lecleir G.R."/>
            <person name="Coyne K.J."/>
            <person name="Berg G.M."/>
            <person name="Bertrand E.M."/>
            <person name="Saito M.A."/>
            <person name="Gladyshev V.N."/>
            <person name="Grigoriev I.V."/>
        </authorList>
    </citation>
    <scope>NUCLEOTIDE SEQUENCE [LARGE SCALE GENOMIC DNA]</scope>
    <source>
        <strain evidence="4">CCMP 1984</strain>
    </source>
</reference>
<accession>F0YMU8</accession>
<protein>
    <submittedName>
        <fullName evidence="3">Uncharacterized protein</fullName>
    </submittedName>
</protein>
<dbReference type="RefSeq" id="XP_009041721.1">
    <property type="nucleotide sequence ID" value="XM_009043473.1"/>
</dbReference>
<dbReference type="KEGG" id="aaf:AURANDRAFT_67914"/>
<keyword evidence="2" id="KW-1133">Transmembrane helix</keyword>
<feature type="region of interest" description="Disordered" evidence="1">
    <location>
        <begin position="453"/>
        <end position="478"/>
    </location>
</feature>
<name>F0YMU8_AURAN</name>
<sequence>MRRGQLARYALLALRAAADCNFATVVHVHRWTATLSARLLDARDSLRRRGCRLIVVTSGFALSLDGVTCVDGTETRAAARAFPSLSGSLHRKAFAGWKGDRGLVLAYAAERAVAGAWAATTLEPYFWNLEADVAWKGDLYEALADWNDRAEDLLCIDLTRSTYDWAHLRSHDPGDWLRDEDKHNCLMTAARASTRLLERVAAVAAVPGRRAYLELRFASECARHRRLHGNCTMRELWDAPDRAARRRGALFTWTGSRRHRRVSPPARFAELWAAAPNGTLWHPVKDAGAWSLDAPHAASEECEIPWFVQCDGHYIAREGSKSPHGWLRLEGHGSVSARPSEQRDETTFGTWRVRDERTVELVIAGVTYVMTAVDDVHNTVHIAAPGDAAPDTFAFIDEEGMCSVLALLVLHCGLQGAVAFRAPLARRPLTARHATGEEDLARLREEIAELEKDLQIKKPPPPPVDAPKPERRRPAGGAAIVDGRVRVDSVVAKLDAALLPAGVDADAEKSKFAEFCLFDAMTGEGLKHVELGGLRAVTVDGSEELILLLSGLEDVSPGDDVSVSELKAETDKFVATLSKYAGEGDADAVWEKVGAAYEDDGSDGGGGGDDAADGDGDEVFGIDLSDAATLTPQVLSYRVGERFAESAADHWRDWCAVATAREARRAPSGELLTTGEAALYGAALEKLRGRIDFDAVSSAAFAAEVAANATSNDETFAQSVGLFEFAFRAALKRAAAVPPGDRTAADLEAVWTALNVATLRTAQRAELVRDVAGYFFNAVTASPASELVLDKLKNFNLVPDDETDPEKLRDAFVDRAATAFAGAVAVFNVLAGLLSFALLYGVFSLVIEPLFGFLGDAASGALDPAAPRDTITDFFAQRP</sequence>
<organism evidence="4">
    <name type="scientific">Aureococcus anophagefferens</name>
    <name type="common">Harmful bloom alga</name>
    <dbReference type="NCBI Taxonomy" id="44056"/>
    <lineage>
        <taxon>Eukaryota</taxon>
        <taxon>Sar</taxon>
        <taxon>Stramenopiles</taxon>
        <taxon>Ochrophyta</taxon>
        <taxon>Pelagophyceae</taxon>
        <taxon>Pelagomonadales</taxon>
        <taxon>Pelagomonadaceae</taxon>
        <taxon>Aureococcus</taxon>
    </lineage>
</organism>